<gene>
    <name evidence="3" type="ORF">ACHAXA_001030</name>
</gene>
<name>A0ABD3RW78_9STRA</name>
<keyword evidence="2" id="KW-0732">Signal</keyword>
<feature type="signal peptide" evidence="2">
    <location>
        <begin position="1"/>
        <end position="24"/>
    </location>
</feature>
<feature type="compositionally biased region" description="Basic and acidic residues" evidence="1">
    <location>
        <begin position="36"/>
        <end position="46"/>
    </location>
</feature>
<protein>
    <submittedName>
        <fullName evidence="3">Uncharacterized protein</fullName>
    </submittedName>
</protein>
<sequence length="316" mass="34415">MMSPSTFALPLAAILLSVASPVDSFSPSRRGPLVEVGDRHRDRLGDSHTTSSLDATRREWLASSTTSSSFVLATVLVPSFDGASSARESRIPTTSSSGLLPDLPPEAVRSYLQYRFPLQLAADYYIFDLQNMVRDTDEFGAVNDLVSSKGSRGGAGGASRIERDYVNPMRIIGLSMPPDYADDIRDSQFAFERAMSKMTKATGGIRRGLSVEIDGDAVPNAVAAWEEGRLALNSFFVTLNAATGLEGELTVIPPPGPDQIREYGRSIRRYNEFMKKTRLCQNRGGPTLSAAWGQLMVSGYLQDSCGVEPMEGYFFQ</sequence>
<evidence type="ECO:0000313" key="4">
    <source>
        <dbReference type="Proteomes" id="UP001530377"/>
    </source>
</evidence>
<comment type="caution">
    <text evidence="3">The sequence shown here is derived from an EMBL/GenBank/DDBJ whole genome shotgun (WGS) entry which is preliminary data.</text>
</comment>
<dbReference type="Proteomes" id="UP001530377">
    <property type="component" value="Unassembled WGS sequence"/>
</dbReference>
<feature type="region of interest" description="Disordered" evidence="1">
    <location>
        <begin position="24"/>
        <end position="50"/>
    </location>
</feature>
<dbReference type="AlphaFoldDB" id="A0ABD3RW78"/>
<reference evidence="3 4" key="1">
    <citation type="submission" date="2024-10" db="EMBL/GenBank/DDBJ databases">
        <title>Updated reference genomes for cyclostephanoid diatoms.</title>
        <authorList>
            <person name="Roberts W.R."/>
            <person name="Alverson A.J."/>
        </authorList>
    </citation>
    <scope>NUCLEOTIDE SEQUENCE [LARGE SCALE GENOMIC DNA]</scope>
    <source>
        <strain evidence="3 4">AJA228-03</strain>
    </source>
</reference>
<evidence type="ECO:0000256" key="1">
    <source>
        <dbReference type="SAM" id="MobiDB-lite"/>
    </source>
</evidence>
<accession>A0ABD3RW78</accession>
<keyword evidence="4" id="KW-1185">Reference proteome</keyword>
<evidence type="ECO:0000256" key="2">
    <source>
        <dbReference type="SAM" id="SignalP"/>
    </source>
</evidence>
<organism evidence="3 4">
    <name type="scientific">Cyclostephanos tholiformis</name>
    <dbReference type="NCBI Taxonomy" id="382380"/>
    <lineage>
        <taxon>Eukaryota</taxon>
        <taxon>Sar</taxon>
        <taxon>Stramenopiles</taxon>
        <taxon>Ochrophyta</taxon>
        <taxon>Bacillariophyta</taxon>
        <taxon>Coscinodiscophyceae</taxon>
        <taxon>Thalassiosirophycidae</taxon>
        <taxon>Stephanodiscales</taxon>
        <taxon>Stephanodiscaceae</taxon>
        <taxon>Cyclostephanos</taxon>
    </lineage>
</organism>
<dbReference type="EMBL" id="JALLPB020000148">
    <property type="protein sequence ID" value="KAL3816448.1"/>
    <property type="molecule type" value="Genomic_DNA"/>
</dbReference>
<evidence type="ECO:0000313" key="3">
    <source>
        <dbReference type="EMBL" id="KAL3816448.1"/>
    </source>
</evidence>
<feature type="chain" id="PRO_5044762558" evidence="2">
    <location>
        <begin position="25"/>
        <end position="316"/>
    </location>
</feature>
<proteinExistence type="predicted"/>